<dbReference type="Pfam" id="PF07714">
    <property type="entry name" value="PK_Tyr_Ser-Thr"/>
    <property type="match status" value="1"/>
</dbReference>
<keyword evidence="17" id="KW-1185">Reference proteome</keyword>
<dbReference type="GO" id="GO:0005886">
    <property type="term" value="C:plasma membrane"/>
    <property type="evidence" value="ECO:0007669"/>
    <property type="project" value="UniProtKB-SubCell"/>
</dbReference>
<keyword evidence="4" id="KW-0808">Transferase</keyword>
<dbReference type="InterPro" id="IPR001245">
    <property type="entry name" value="Ser-Thr/Tyr_kinase_cat_dom"/>
</dbReference>
<proteinExistence type="predicted"/>
<dbReference type="InterPro" id="IPR017441">
    <property type="entry name" value="Protein_kinase_ATP_BS"/>
</dbReference>
<evidence type="ECO:0000256" key="11">
    <source>
        <dbReference type="ARBA" id="ARBA00023170"/>
    </source>
</evidence>
<keyword evidence="7" id="KW-0418">Kinase</keyword>
<dbReference type="InterPro" id="IPR011009">
    <property type="entry name" value="Kinase-like_dom_sf"/>
</dbReference>
<dbReference type="PANTHER" id="PTHR45631">
    <property type="entry name" value="OS07G0107800 PROTEIN-RELATED"/>
    <property type="match status" value="1"/>
</dbReference>
<evidence type="ECO:0000256" key="6">
    <source>
        <dbReference type="ARBA" id="ARBA00022741"/>
    </source>
</evidence>
<dbReference type="SUPFAM" id="SSF52058">
    <property type="entry name" value="L domain-like"/>
    <property type="match status" value="1"/>
</dbReference>
<dbReference type="Gene3D" id="3.80.10.10">
    <property type="entry name" value="Ribonuclease Inhibitor"/>
    <property type="match status" value="1"/>
</dbReference>
<dbReference type="Gene3D" id="1.10.510.10">
    <property type="entry name" value="Transferase(Phosphotransferase) domain 1"/>
    <property type="match status" value="1"/>
</dbReference>
<name>A0A9Q0C8Y8_9POAL</name>
<evidence type="ECO:0000256" key="10">
    <source>
        <dbReference type="ARBA" id="ARBA00023136"/>
    </source>
</evidence>
<dbReference type="PROSITE" id="PS50011">
    <property type="entry name" value="PROTEIN_KINASE_DOM"/>
    <property type="match status" value="1"/>
</dbReference>
<organism evidence="16 17">
    <name type="scientific">Rhynchospora breviuscula</name>
    <dbReference type="NCBI Taxonomy" id="2022672"/>
    <lineage>
        <taxon>Eukaryota</taxon>
        <taxon>Viridiplantae</taxon>
        <taxon>Streptophyta</taxon>
        <taxon>Embryophyta</taxon>
        <taxon>Tracheophyta</taxon>
        <taxon>Spermatophyta</taxon>
        <taxon>Magnoliopsida</taxon>
        <taxon>Liliopsida</taxon>
        <taxon>Poales</taxon>
        <taxon>Cyperaceae</taxon>
        <taxon>Cyperoideae</taxon>
        <taxon>Rhynchosporeae</taxon>
        <taxon>Rhynchospora</taxon>
    </lineage>
</organism>
<dbReference type="Gene3D" id="3.30.200.20">
    <property type="entry name" value="Phosphorylase Kinase, domain 1"/>
    <property type="match status" value="1"/>
</dbReference>
<keyword evidence="3" id="KW-0597">Phosphoprotein</keyword>
<evidence type="ECO:0000313" key="16">
    <source>
        <dbReference type="EMBL" id="KAJ1689499.1"/>
    </source>
</evidence>
<evidence type="ECO:0000256" key="7">
    <source>
        <dbReference type="ARBA" id="ARBA00022777"/>
    </source>
</evidence>
<evidence type="ECO:0000256" key="2">
    <source>
        <dbReference type="ARBA" id="ARBA00022527"/>
    </source>
</evidence>
<reference evidence="16" key="1">
    <citation type="journal article" date="2022" name="Cell">
        <title>Repeat-based holocentromeres influence genome architecture and karyotype evolution.</title>
        <authorList>
            <person name="Hofstatter P.G."/>
            <person name="Thangavel G."/>
            <person name="Lux T."/>
            <person name="Neumann P."/>
            <person name="Vondrak T."/>
            <person name="Novak P."/>
            <person name="Zhang M."/>
            <person name="Costa L."/>
            <person name="Castellani M."/>
            <person name="Scott A."/>
            <person name="Toegelov H."/>
            <person name="Fuchs J."/>
            <person name="Mata-Sucre Y."/>
            <person name="Dias Y."/>
            <person name="Vanzela A.L.L."/>
            <person name="Huettel B."/>
            <person name="Almeida C.C.S."/>
            <person name="Simkova H."/>
            <person name="Souza G."/>
            <person name="Pedrosa-Harand A."/>
            <person name="Macas J."/>
            <person name="Mayer K.F.X."/>
            <person name="Houben A."/>
            <person name="Marques A."/>
        </authorList>
    </citation>
    <scope>NUCLEOTIDE SEQUENCE</scope>
    <source>
        <strain evidence="16">RhyBre1mFocal</strain>
    </source>
</reference>
<evidence type="ECO:0000256" key="4">
    <source>
        <dbReference type="ARBA" id="ARBA00022679"/>
    </source>
</evidence>
<dbReference type="OrthoDB" id="2017114at2759"/>
<evidence type="ECO:0000259" key="15">
    <source>
        <dbReference type="PROSITE" id="PS50011"/>
    </source>
</evidence>
<keyword evidence="5 13" id="KW-0812">Transmembrane</keyword>
<keyword evidence="2" id="KW-0723">Serine/threonine-protein kinase</keyword>
<dbReference type="EMBL" id="JAMQYH010000004">
    <property type="protein sequence ID" value="KAJ1689499.1"/>
    <property type="molecule type" value="Genomic_DNA"/>
</dbReference>
<dbReference type="FunFam" id="3.30.200.20:FF:000394">
    <property type="entry name" value="Leucine-rich repeat receptor-like protein kinase"/>
    <property type="match status" value="1"/>
</dbReference>
<evidence type="ECO:0000256" key="8">
    <source>
        <dbReference type="ARBA" id="ARBA00022840"/>
    </source>
</evidence>
<accession>A0A9Q0C8Y8</accession>
<keyword evidence="8 12" id="KW-0067">ATP-binding</keyword>
<dbReference type="PANTHER" id="PTHR45631:SF202">
    <property type="entry name" value="SENESCENCE-INDUCED RECEPTOR-LIKE SERINE_THREONINE-PROTEIN KINASE"/>
    <property type="match status" value="1"/>
</dbReference>
<dbReference type="PROSITE" id="PS00108">
    <property type="entry name" value="PROTEIN_KINASE_ST"/>
    <property type="match status" value="1"/>
</dbReference>
<protein>
    <recommendedName>
        <fullName evidence="15">Protein kinase domain-containing protein</fullName>
    </recommendedName>
</protein>
<evidence type="ECO:0000313" key="17">
    <source>
        <dbReference type="Proteomes" id="UP001151287"/>
    </source>
</evidence>
<dbReference type="InterPro" id="IPR032675">
    <property type="entry name" value="LRR_dom_sf"/>
</dbReference>
<dbReference type="InterPro" id="IPR008271">
    <property type="entry name" value="Ser/Thr_kinase_AS"/>
</dbReference>
<dbReference type="GO" id="GO:0005524">
    <property type="term" value="F:ATP binding"/>
    <property type="evidence" value="ECO:0007669"/>
    <property type="project" value="UniProtKB-UniRule"/>
</dbReference>
<feature type="binding site" evidence="12">
    <location>
        <position position="652"/>
    </location>
    <ligand>
        <name>ATP</name>
        <dbReference type="ChEBI" id="CHEBI:30616"/>
    </ligand>
</feature>
<keyword evidence="10 13" id="KW-0472">Membrane</keyword>
<keyword evidence="6 12" id="KW-0547">Nucleotide-binding</keyword>
<keyword evidence="9 13" id="KW-1133">Transmembrane helix</keyword>
<evidence type="ECO:0000256" key="14">
    <source>
        <dbReference type="SAM" id="SignalP"/>
    </source>
</evidence>
<dbReference type="SUPFAM" id="SSF56112">
    <property type="entry name" value="Protein kinase-like (PK-like)"/>
    <property type="match status" value="1"/>
</dbReference>
<evidence type="ECO:0000256" key="3">
    <source>
        <dbReference type="ARBA" id="ARBA00022553"/>
    </source>
</evidence>
<comment type="subcellular location">
    <subcellularLocation>
        <location evidence="1">Cell membrane</location>
        <topology evidence="1">Single-pass membrane protein</topology>
    </subcellularLocation>
</comment>
<dbReference type="Proteomes" id="UP001151287">
    <property type="component" value="Unassembled WGS sequence"/>
</dbReference>
<dbReference type="InterPro" id="IPR024788">
    <property type="entry name" value="Malectin-like_Carb-bd_dom"/>
</dbReference>
<evidence type="ECO:0000256" key="9">
    <source>
        <dbReference type="ARBA" id="ARBA00022989"/>
    </source>
</evidence>
<feature type="transmembrane region" description="Helical" evidence="13">
    <location>
        <begin position="521"/>
        <end position="545"/>
    </location>
</feature>
<keyword evidence="14" id="KW-0732">Signal</keyword>
<feature type="signal peptide" evidence="14">
    <location>
        <begin position="1"/>
        <end position="27"/>
    </location>
</feature>
<comment type="caution">
    <text evidence="16">The sequence shown here is derived from an EMBL/GenBank/DDBJ whole genome shotgun (WGS) entry which is preliminary data.</text>
</comment>
<evidence type="ECO:0000256" key="1">
    <source>
        <dbReference type="ARBA" id="ARBA00004162"/>
    </source>
</evidence>
<dbReference type="PROSITE" id="PS00107">
    <property type="entry name" value="PROTEIN_KINASE_ATP"/>
    <property type="match status" value="1"/>
</dbReference>
<dbReference type="CDD" id="cd14066">
    <property type="entry name" value="STKc_IRAK"/>
    <property type="match status" value="1"/>
</dbReference>
<dbReference type="FunFam" id="1.10.510.10:FF:000146">
    <property type="entry name" value="LRR receptor-like serine/threonine-protein kinase IOS1"/>
    <property type="match status" value="1"/>
</dbReference>
<evidence type="ECO:0000256" key="5">
    <source>
        <dbReference type="ARBA" id="ARBA00022692"/>
    </source>
</evidence>
<evidence type="ECO:0000256" key="13">
    <source>
        <dbReference type="SAM" id="Phobius"/>
    </source>
</evidence>
<dbReference type="Pfam" id="PF12819">
    <property type="entry name" value="Malectin_like"/>
    <property type="match status" value="1"/>
</dbReference>
<feature type="chain" id="PRO_5040361999" description="Protein kinase domain-containing protein" evidence="14">
    <location>
        <begin position="28"/>
        <end position="950"/>
    </location>
</feature>
<feature type="domain" description="Protein kinase" evidence="15">
    <location>
        <begin position="624"/>
        <end position="894"/>
    </location>
</feature>
<sequence>MPLRKMLHGCSCLVLLVLGIAIAGVNSQLDSLGFINIDCGLPNPSIVDNDNAGGNFKFLSDEQFIDTGINKQISSQYSPKDISNLYFTVRSFPNGTRNCYTFRSLTVGNKYLVKGAFFYGNYDNLNRPPIFDIYLGVNYWDTVNSSTISSYYPEIIATATADYLQVCLVNTGQGTPYISWLQLKELETSMYPTVNSSQSLVYVSRFNLGASNRRIVRYPDDHYDRWWWNMTADTWTEDSTNSSVGYPDSEFDPPSFIIQTAAFTSSTKEALRIYWTSNNPSTKFLVVLHIVEIKDISSIDFREFDINCNKDTWFKSVNPGRYFTQINGKNVTANWLTFRPTGDTYYLMSLQATARSTLPPLLNSFELYKFANATGVPTDIGDVTAINAIKENYKVTKGWSGDPCIPIDYAWTGLRCTIYSNVPRITHLNLSSAGLTGELIASFGNLTALVSLDLSGNDLSGALGTYLDQLVALTYLDITGNENISSTLPPGLQKKQQDGTLTFKSKLGDFTQQSKKKKVPVVLIAVVGAVVLLLLAVAIILVFCLRKRPDNQIYIPKPNENTGSSPLTNNYGGNFAYSPAANISHGNNAGQNYANISKPSGSGEGMLNFENRQFTYNDLKQITNSFQNNIGTGGFGSVYVGVLENGTQVAVKMRSHSSSQGVKEFLAEAQNLTRVHHKNLVSLLGYSMDGDCMALVYEYMQEGTLQDKLRDNGRPLTWKQRLRVACESAQGLEYLHKACNPPLIHRDVKTNNILLNSNLDAKIADFGLSRAFNNASSHVSTAVVGTPGYLDPEYYQSYQLSEKSDVFSFGVVLLEIITGKPPIIAGPEGGHLAKWVTQKLSKGDIESIVDPRMHGHYDINSVWKVTELARKCTEHSSVKRPTMSVVVAELKESLDLEISTEGTRSGRTINMNPHPHNYSRNDNFISDVSQNSVFQMGYMDGMTAPGPAAR</sequence>
<dbReference type="AlphaFoldDB" id="A0A9Q0C8Y8"/>
<keyword evidence="11" id="KW-0675">Receptor</keyword>
<gene>
    <name evidence="16" type="ORF">LUZ63_013654</name>
</gene>
<evidence type="ECO:0000256" key="12">
    <source>
        <dbReference type="PROSITE-ProRule" id="PRU10141"/>
    </source>
</evidence>
<dbReference type="SMART" id="SM00220">
    <property type="entry name" value="S_TKc"/>
    <property type="match status" value="1"/>
</dbReference>
<dbReference type="GO" id="GO:0004674">
    <property type="term" value="F:protein serine/threonine kinase activity"/>
    <property type="evidence" value="ECO:0007669"/>
    <property type="project" value="UniProtKB-KW"/>
</dbReference>
<dbReference type="InterPro" id="IPR000719">
    <property type="entry name" value="Prot_kinase_dom"/>
</dbReference>